<accession>A0A9W4NMY4</accession>
<dbReference type="CDD" id="cd08282">
    <property type="entry name" value="PFDH_like"/>
    <property type="match status" value="1"/>
</dbReference>
<keyword evidence="4 7" id="KW-0862">Zinc</keyword>
<evidence type="ECO:0000256" key="6">
    <source>
        <dbReference type="ARBA" id="ARBA00023027"/>
    </source>
</evidence>
<dbReference type="Pfam" id="PF08240">
    <property type="entry name" value="ADH_N"/>
    <property type="match status" value="1"/>
</dbReference>
<dbReference type="SUPFAM" id="SSF50129">
    <property type="entry name" value="GroES-like"/>
    <property type="match status" value="1"/>
</dbReference>
<proteinExistence type="inferred from homology"/>
<dbReference type="PANTHER" id="PTHR42813:SF3">
    <property type="entry name" value="GLUTATHIONE-INDEPENDENT FORMALDEHYDE DEHYDROGENASE"/>
    <property type="match status" value="1"/>
</dbReference>
<dbReference type="GO" id="GO:0016491">
    <property type="term" value="F:oxidoreductase activity"/>
    <property type="evidence" value="ECO:0007669"/>
    <property type="project" value="UniProtKB-KW"/>
</dbReference>
<protein>
    <recommendedName>
        <fullName evidence="12">Alcohol dehydrogenase</fullName>
    </recommendedName>
</protein>
<evidence type="ECO:0000256" key="4">
    <source>
        <dbReference type="ARBA" id="ARBA00022833"/>
    </source>
</evidence>
<comment type="similarity">
    <text evidence="2 7">Belongs to the zinc-containing alcohol dehydrogenase family.</text>
</comment>
<dbReference type="AlphaFoldDB" id="A0A9W4NMY4"/>
<evidence type="ECO:0000256" key="1">
    <source>
        <dbReference type="ARBA" id="ARBA00001947"/>
    </source>
</evidence>
<dbReference type="Gene3D" id="3.40.50.720">
    <property type="entry name" value="NAD(P)-binding Rossmann-like Domain"/>
    <property type="match status" value="1"/>
</dbReference>
<dbReference type="PROSITE" id="PS00059">
    <property type="entry name" value="ADH_ZINC"/>
    <property type="match status" value="1"/>
</dbReference>
<dbReference type="InterPro" id="IPR036291">
    <property type="entry name" value="NAD(P)-bd_dom_sf"/>
</dbReference>
<dbReference type="EMBL" id="CAJVPD010000241">
    <property type="protein sequence ID" value="CAG8387290.1"/>
    <property type="molecule type" value="Genomic_DNA"/>
</dbReference>
<organism evidence="10 11">
    <name type="scientific">Penicillium salamii</name>
    <dbReference type="NCBI Taxonomy" id="1612424"/>
    <lineage>
        <taxon>Eukaryota</taxon>
        <taxon>Fungi</taxon>
        <taxon>Dikarya</taxon>
        <taxon>Ascomycota</taxon>
        <taxon>Pezizomycotina</taxon>
        <taxon>Eurotiomycetes</taxon>
        <taxon>Eurotiomycetidae</taxon>
        <taxon>Eurotiales</taxon>
        <taxon>Aspergillaceae</taxon>
        <taxon>Penicillium</taxon>
    </lineage>
</organism>
<comment type="caution">
    <text evidence="10">The sequence shown here is derived from an EMBL/GenBank/DDBJ whole genome shotgun (WGS) entry which is preliminary data.</text>
</comment>
<evidence type="ECO:0008006" key="12">
    <source>
        <dbReference type="Google" id="ProtNLM"/>
    </source>
</evidence>
<evidence type="ECO:0000256" key="2">
    <source>
        <dbReference type="ARBA" id="ARBA00008072"/>
    </source>
</evidence>
<reference evidence="10" key="1">
    <citation type="submission" date="2021-07" db="EMBL/GenBank/DDBJ databases">
        <authorList>
            <person name="Branca A.L. A."/>
        </authorList>
    </citation>
    <scope>NUCLEOTIDE SEQUENCE</scope>
</reference>
<evidence type="ECO:0000256" key="3">
    <source>
        <dbReference type="ARBA" id="ARBA00022723"/>
    </source>
</evidence>
<name>A0A9W4NMY4_9EURO</name>
<comment type="cofactor">
    <cofactor evidence="1 7">
        <name>Zn(2+)</name>
        <dbReference type="ChEBI" id="CHEBI:29105"/>
    </cofactor>
</comment>
<evidence type="ECO:0000256" key="7">
    <source>
        <dbReference type="RuleBase" id="RU361277"/>
    </source>
</evidence>
<keyword evidence="3 7" id="KW-0479">Metal-binding</keyword>
<dbReference type="SUPFAM" id="SSF51735">
    <property type="entry name" value="NAD(P)-binding Rossmann-fold domains"/>
    <property type="match status" value="1"/>
</dbReference>
<dbReference type="Gene3D" id="3.90.180.10">
    <property type="entry name" value="Medium-chain alcohol dehydrogenases, catalytic domain"/>
    <property type="match status" value="1"/>
</dbReference>
<keyword evidence="6" id="KW-0520">NAD</keyword>
<dbReference type="InterPro" id="IPR013154">
    <property type="entry name" value="ADH-like_N"/>
</dbReference>
<feature type="domain" description="Alcohol dehydrogenase-like N-terminal" evidence="9">
    <location>
        <begin position="36"/>
        <end position="138"/>
    </location>
</feature>
<keyword evidence="5" id="KW-0560">Oxidoreductase</keyword>
<feature type="domain" description="Alcohol dehydrogenase-like C-terminal" evidence="8">
    <location>
        <begin position="186"/>
        <end position="255"/>
    </location>
</feature>
<dbReference type="GO" id="GO:0008270">
    <property type="term" value="F:zinc ion binding"/>
    <property type="evidence" value="ECO:0007669"/>
    <property type="project" value="InterPro"/>
</dbReference>
<dbReference type="PANTHER" id="PTHR42813">
    <property type="entry name" value="ZINC-TYPE ALCOHOL DEHYDROGENASE-LIKE"/>
    <property type="match status" value="1"/>
</dbReference>
<sequence length="378" mass="40112">MSLNATLAATMRAVAWFGQTNNVSVIDVPVPSIINQTDAIIRITTSAICGSDLHFYHGYTGAANVPWNLGHEAVGYVQEVGSAVSSLEVGEYVIIPDNAHSGHYGQEHPISFGSGSPNYGGLQAEYARVPYADMSLIPIPFNNQTGNATKELDYLMISDVFTTGWQALTYSGFEPGDTVAVFGAGPVGLLAAYSALLRGASRVYSVDQVPDRLALAESIGAVPIQFNASDPVQQIMAQEPNGVTRALDCVGFESVNATGHRDDGLVPRNLLSVVAQQGGIAIAGVYTGGQNNTRGAANAATVPAEVPISIFELWSKAVTVGSGIVLPLEHAHSLVDLVANNRASPSFVVSSIIDIEQAPEYYRRYSDHLEHKVVIRFP</sequence>
<evidence type="ECO:0000313" key="11">
    <source>
        <dbReference type="Proteomes" id="UP001152592"/>
    </source>
</evidence>
<dbReference type="OrthoDB" id="77564at2759"/>
<dbReference type="InterPro" id="IPR013149">
    <property type="entry name" value="ADH-like_C"/>
</dbReference>
<gene>
    <name evidence="10" type="ORF">PSALAMII_LOCUS6344</name>
</gene>
<evidence type="ECO:0000259" key="8">
    <source>
        <dbReference type="Pfam" id="PF00107"/>
    </source>
</evidence>
<evidence type="ECO:0000256" key="5">
    <source>
        <dbReference type="ARBA" id="ARBA00023002"/>
    </source>
</evidence>
<dbReference type="Pfam" id="PF00107">
    <property type="entry name" value="ADH_zinc_N"/>
    <property type="match status" value="1"/>
</dbReference>
<evidence type="ECO:0000259" key="9">
    <source>
        <dbReference type="Pfam" id="PF08240"/>
    </source>
</evidence>
<dbReference type="Proteomes" id="UP001152592">
    <property type="component" value="Unassembled WGS sequence"/>
</dbReference>
<evidence type="ECO:0000313" key="10">
    <source>
        <dbReference type="EMBL" id="CAG8387290.1"/>
    </source>
</evidence>
<dbReference type="InterPro" id="IPR011032">
    <property type="entry name" value="GroES-like_sf"/>
</dbReference>
<dbReference type="InterPro" id="IPR002328">
    <property type="entry name" value="ADH_Zn_CS"/>
</dbReference>